<evidence type="ECO:0000313" key="1">
    <source>
        <dbReference type="EMBL" id="OGY23238.1"/>
    </source>
</evidence>
<dbReference type="Proteomes" id="UP000176631">
    <property type="component" value="Unassembled WGS sequence"/>
</dbReference>
<dbReference type="AlphaFoldDB" id="A0A1G1W6F0"/>
<name>A0A1G1W6F0_9BACT</name>
<evidence type="ECO:0000313" key="2">
    <source>
        <dbReference type="Proteomes" id="UP000176631"/>
    </source>
</evidence>
<comment type="caution">
    <text evidence="1">The sequence shown here is derived from an EMBL/GenBank/DDBJ whole genome shotgun (WGS) entry which is preliminary data.</text>
</comment>
<evidence type="ECO:0008006" key="3">
    <source>
        <dbReference type="Google" id="ProtNLM"/>
    </source>
</evidence>
<sequence>MKKRNFLYGVDFSKPPKIDFLKRLTTPTGIMQHAKFGVPERSWGYALDDNARALIFVVEAFKLYRKKEYLDLAVVYLSYLTHSKRQDRFFNNFQSFDHKFKTVISEDAFGECIWALGVTMAAKPRSDLTLAAGSLYNEVKENIFKLTSPRAKAYIIIGLCAILNSSQGGDFEVETLKKLTKDLLVLYKKNQSSGWNWFEKYLVYANHILPASLFFAYKHLKDKAILEVASSSLKFLEEQTNKEGTPCPIGSFGWFKKGEEKAIYDQQAMDPTYAVLANLASFSVVRGRKYLTAAKKWFSWFHGFNIKGIKVYDKNTSGCYDGINEAGVNLNQGAESTICYLLAYVNLARHIKIGFNKTKLSEKLLAL</sequence>
<dbReference type="SUPFAM" id="SSF48208">
    <property type="entry name" value="Six-hairpin glycosidases"/>
    <property type="match status" value="1"/>
</dbReference>
<dbReference type="STRING" id="1802593.A2172_02595"/>
<gene>
    <name evidence="1" type="ORF">A2172_02595</name>
</gene>
<dbReference type="InterPro" id="IPR008928">
    <property type="entry name" value="6-hairpin_glycosidase_sf"/>
</dbReference>
<dbReference type="EMBL" id="MHCP01000028">
    <property type="protein sequence ID" value="OGY23238.1"/>
    <property type="molecule type" value="Genomic_DNA"/>
</dbReference>
<proteinExistence type="predicted"/>
<reference evidence="1 2" key="1">
    <citation type="journal article" date="2016" name="Nat. Commun.">
        <title>Thousands of microbial genomes shed light on interconnected biogeochemical processes in an aquifer system.</title>
        <authorList>
            <person name="Anantharaman K."/>
            <person name="Brown C.T."/>
            <person name="Hug L.A."/>
            <person name="Sharon I."/>
            <person name="Castelle C.J."/>
            <person name="Probst A.J."/>
            <person name="Thomas B.C."/>
            <person name="Singh A."/>
            <person name="Wilkins M.J."/>
            <person name="Karaoz U."/>
            <person name="Brodie E.L."/>
            <person name="Williams K.H."/>
            <person name="Hubbard S.S."/>
            <person name="Banfield J.F."/>
        </authorList>
    </citation>
    <scope>NUCLEOTIDE SEQUENCE [LARGE SCALE GENOMIC DNA]</scope>
</reference>
<accession>A0A1G1W6F0</accession>
<dbReference type="GO" id="GO:0005975">
    <property type="term" value="P:carbohydrate metabolic process"/>
    <property type="evidence" value="ECO:0007669"/>
    <property type="project" value="InterPro"/>
</dbReference>
<protein>
    <recommendedName>
        <fullName evidence="3">Glycosyltransferase</fullName>
    </recommendedName>
</protein>
<organism evidence="1 2">
    <name type="scientific">Candidatus Woykebacteria bacterium RBG_13_40_15</name>
    <dbReference type="NCBI Taxonomy" id="1802593"/>
    <lineage>
        <taxon>Bacteria</taxon>
        <taxon>Candidatus Woykeibacteriota</taxon>
    </lineage>
</organism>